<dbReference type="RefSeq" id="XP_003062745.1">
    <property type="nucleotide sequence ID" value="XM_003062699.1"/>
</dbReference>
<comment type="similarity">
    <text evidence="2 7">Belongs to the CTL (choline transporter-like) family.</text>
</comment>
<dbReference type="KEGG" id="mpp:MICPUCDRAFT_49725"/>
<feature type="transmembrane region" description="Helical" evidence="7">
    <location>
        <begin position="472"/>
        <end position="494"/>
    </location>
</feature>
<comment type="subcellular location">
    <subcellularLocation>
        <location evidence="7">Cell membrane</location>
        <topology evidence="7">Multi-pass membrane protein</topology>
    </subcellularLocation>
    <subcellularLocation>
        <location evidence="1">Membrane</location>
        <topology evidence="1">Multi-pass membrane protein</topology>
    </subcellularLocation>
</comment>
<dbReference type="InterPro" id="IPR007603">
    <property type="entry name" value="Choline_transptr-like"/>
</dbReference>
<name>C1N482_MICPC</name>
<gene>
    <name evidence="8" type="ORF">MICPUCDRAFT_49725</name>
</gene>
<feature type="transmembrane region" description="Helical" evidence="7">
    <location>
        <begin position="281"/>
        <end position="303"/>
    </location>
</feature>
<dbReference type="PANTHER" id="PTHR12385">
    <property type="entry name" value="CHOLINE TRANSPORTER-LIKE (SLC FAMILY 44)"/>
    <property type="match status" value="1"/>
</dbReference>
<evidence type="ECO:0000256" key="4">
    <source>
        <dbReference type="ARBA" id="ARBA00022989"/>
    </source>
</evidence>
<dbReference type="OrthoDB" id="420519at2759"/>
<dbReference type="GeneID" id="9688393"/>
<dbReference type="GO" id="GO:0005886">
    <property type="term" value="C:plasma membrane"/>
    <property type="evidence" value="ECO:0007669"/>
    <property type="project" value="UniProtKB-SubCell"/>
</dbReference>
<dbReference type="EMBL" id="GG663747">
    <property type="protein sequence ID" value="EEH52684.1"/>
    <property type="molecule type" value="Genomic_DNA"/>
</dbReference>
<feature type="transmembrane region" description="Helical" evidence="7">
    <location>
        <begin position="571"/>
        <end position="594"/>
    </location>
</feature>
<dbReference type="Pfam" id="PF04515">
    <property type="entry name" value="Choline_transpo"/>
    <property type="match status" value="1"/>
</dbReference>
<keyword evidence="4 7" id="KW-1133">Transmembrane helix</keyword>
<dbReference type="AlphaFoldDB" id="C1N482"/>
<keyword evidence="9" id="KW-1185">Reference proteome</keyword>
<evidence type="ECO:0000313" key="9">
    <source>
        <dbReference type="Proteomes" id="UP000001876"/>
    </source>
</evidence>
<reference evidence="8 9" key="1">
    <citation type="journal article" date="2009" name="Science">
        <title>Green evolution and dynamic adaptations revealed by genomes of the marine picoeukaryotes Micromonas.</title>
        <authorList>
            <person name="Worden A.Z."/>
            <person name="Lee J.H."/>
            <person name="Mock T."/>
            <person name="Rouze P."/>
            <person name="Simmons M.P."/>
            <person name="Aerts A.L."/>
            <person name="Allen A.E."/>
            <person name="Cuvelier M.L."/>
            <person name="Derelle E."/>
            <person name="Everett M.V."/>
            <person name="Foulon E."/>
            <person name="Grimwood J."/>
            <person name="Gundlach H."/>
            <person name="Henrissat B."/>
            <person name="Napoli C."/>
            <person name="McDonald S.M."/>
            <person name="Parker M.S."/>
            <person name="Rombauts S."/>
            <person name="Salamov A."/>
            <person name="Von Dassow P."/>
            <person name="Badger J.H."/>
            <person name="Coutinho P.M."/>
            <person name="Demir E."/>
            <person name="Dubchak I."/>
            <person name="Gentemann C."/>
            <person name="Eikrem W."/>
            <person name="Gready J.E."/>
            <person name="John U."/>
            <person name="Lanier W."/>
            <person name="Lindquist E.A."/>
            <person name="Lucas S."/>
            <person name="Mayer K.F."/>
            <person name="Moreau H."/>
            <person name="Not F."/>
            <person name="Otillar R."/>
            <person name="Panaud O."/>
            <person name="Pangilinan J."/>
            <person name="Paulsen I."/>
            <person name="Piegu B."/>
            <person name="Poliakov A."/>
            <person name="Robbens S."/>
            <person name="Schmutz J."/>
            <person name="Toulza E."/>
            <person name="Wyss T."/>
            <person name="Zelensky A."/>
            <person name="Zhou K."/>
            <person name="Armbrust E.V."/>
            <person name="Bhattacharya D."/>
            <person name="Goodenough U.W."/>
            <person name="Van de Peer Y."/>
            <person name="Grigoriev I.V."/>
        </authorList>
    </citation>
    <scope>NUCLEOTIDE SEQUENCE [LARGE SCALE GENOMIC DNA]</scope>
    <source>
        <strain evidence="8 9">CCMP1545</strain>
    </source>
</reference>
<evidence type="ECO:0000256" key="5">
    <source>
        <dbReference type="ARBA" id="ARBA00023136"/>
    </source>
</evidence>
<sequence>MAICCKKTGNEEPEGLITNRRCTDVLFLLIFSAFMVGMVIVGYTAFTEGDPNLLAYGIDSSAYLCGTKASKTWTSDAAASAAPDFSTRKYLHWSRVQDYGPNMASAQSVCVESCPVATITTEGSTSLTQSSQTYTCQYYIKSSVAGTLSGVGDWDVNYYAKLASAQQTTSNNGEGPCYPNFFVYTPILNRCVPVPSDAMYTALETSSPSAFGGSSGLSVSILKALINALDTGSGGVSDYIEDVYKAWMAIVVCGFVCGLVCSCLWITFIRYFAGVMAWMTIFSINAILWLVTLFCAMRGGLIGSDSVGVESDVDDSAKDNQDVFVGLTYGLLVICAIVFVFTLLMIRRILIAVAVLKVAAQAMSEMPLILLTPIIPFFMNVVFMGFVVMTMAFLYASGEIKKDASTGQGSVEFNETLQYMMTYTLFGMLWGLQFIAGVGLMTTAGSIASYYWQRDDMPRSPIKTAIKRTWRYHVGSIALGSFIVAVVQFVRLILEYINRKTKNAQEGSAVLKYFMCCARYCMWYLERVLKYINRNAYILVAVKGYSFCFSAISAVKLLILNAMRVATVNVIGDFLTALGKLVVAGTCTFIGFLYLDQDQYTDPTSDSYISSPVLPLIFIALIAFFLADIFLGLYEMAIDTILLSFCEDCGTANGPNFAPPLLMSALGKSLPAKKGKKVKPAYDDDDD</sequence>
<keyword evidence="6" id="KW-0325">Glycoprotein</keyword>
<feature type="transmembrane region" description="Helical" evidence="7">
    <location>
        <begin position="246"/>
        <end position="269"/>
    </location>
</feature>
<comment type="function">
    <text evidence="7">Choline transporter.</text>
</comment>
<evidence type="ECO:0000256" key="6">
    <source>
        <dbReference type="ARBA" id="ARBA00023180"/>
    </source>
</evidence>
<dbReference type="Proteomes" id="UP000001876">
    <property type="component" value="Unassembled WGS sequence"/>
</dbReference>
<proteinExistence type="inferred from homology"/>
<feature type="transmembrane region" description="Helical" evidence="7">
    <location>
        <begin position="429"/>
        <end position="452"/>
    </location>
</feature>
<dbReference type="PANTHER" id="PTHR12385:SF14">
    <property type="entry name" value="CHOLINE TRANSPORTER-LIKE 2"/>
    <property type="match status" value="1"/>
</dbReference>
<keyword evidence="5 7" id="KW-0472">Membrane</keyword>
<feature type="transmembrane region" description="Helical" evidence="7">
    <location>
        <begin position="323"/>
        <end position="344"/>
    </location>
</feature>
<evidence type="ECO:0000256" key="2">
    <source>
        <dbReference type="ARBA" id="ARBA00007168"/>
    </source>
</evidence>
<accession>C1N482</accession>
<evidence type="ECO:0000256" key="1">
    <source>
        <dbReference type="ARBA" id="ARBA00004141"/>
    </source>
</evidence>
<keyword evidence="3 7" id="KW-0812">Transmembrane</keyword>
<feature type="transmembrane region" description="Helical" evidence="7">
    <location>
        <begin position="25"/>
        <end position="46"/>
    </location>
</feature>
<protein>
    <recommendedName>
        <fullName evidence="7">Choline transporter-like protein</fullName>
    </recommendedName>
</protein>
<evidence type="ECO:0000256" key="3">
    <source>
        <dbReference type="ARBA" id="ARBA00022692"/>
    </source>
</evidence>
<evidence type="ECO:0000313" key="8">
    <source>
        <dbReference type="EMBL" id="EEH52684.1"/>
    </source>
</evidence>
<evidence type="ECO:0000256" key="7">
    <source>
        <dbReference type="RuleBase" id="RU368066"/>
    </source>
</evidence>
<dbReference type="OMA" id="LLGIRYM"/>
<dbReference type="GO" id="GO:0022857">
    <property type="term" value="F:transmembrane transporter activity"/>
    <property type="evidence" value="ECO:0007669"/>
    <property type="project" value="UniProtKB-UniRule"/>
</dbReference>
<dbReference type="eggNOG" id="KOG1362">
    <property type="taxonomic scope" value="Eukaryota"/>
</dbReference>
<feature type="transmembrane region" description="Helical" evidence="7">
    <location>
        <begin position="377"/>
        <end position="396"/>
    </location>
</feature>
<organism evidence="9">
    <name type="scientific">Micromonas pusilla (strain CCMP1545)</name>
    <name type="common">Picoplanktonic green alga</name>
    <dbReference type="NCBI Taxonomy" id="564608"/>
    <lineage>
        <taxon>Eukaryota</taxon>
        <taxon>Viridiplantae</taxon>
        <taxon>Chlorophyta</taxon>
        <taxon>Mamiellophyceae</taxon>
        <taxon>Mamiellales</taxon>
        <taxon>Mamiellaceae</taxon>
        <taxon>Micromonas</taxon>
    </lineage>
</organism>
<feature type="transmembrane region" description="Helical" evidence="7">
    <location>
        <begin position="537"/>
        <end position="559"/>
    </location>
</feature>
<feature type="transmembrane region" description="Helical" evidence="7">
    <location>
        <begin position="614"/>
        <end position="634"/>
    </location>
</feature>